<evidence type="ECO:0000256" key="2">
    <source>
        <dbReference type="ARBA" id="ARBA00004968"/>
    </source>
</evidence>
<accession>A6W9S3</accession>
<dbReference type="InterPro" id="IPR050138">
    <property type="entry name" value="DHOase/Allantoinase_Hydrolase"/>
</dbReference>
<dbReference type="Proteomes" id="UP000001116">
    <property type="component" value="Chromosome"/>
</dbReference>
<dbReference type="KEGG" id="kra:Krad_2077"/>
<evidence type="ECO:0000256" key="5">
    <source>
        <dbReference type="ARBA" id="ARBA00012863"/>
    </source>
</evidence>
<dbReference type="InterPro" id="IPR006680">
    <property type="entry name" value="Amidohydro-rel"/>
</dbReference>
<dbReference type="GO" id="GO:0000256">
    <property type="term" value="P:allantoin catabolic process"/>
    <property type="evidence" value="ECO:0007669"/>
    <property type="project" value="InterPro"/>
</dbReference>
<dbReference type="HOGENOM" id="CLU_015572_4_0_11"/>
<sequence length="473" mass="48867">MLTGGRVEGVVDGGSGDVVPAVGGGPRADVVLRAARAVVDGATRAVSVAVREGRIVAVEAFEHPWAAAREVVLAEDEVLLPGLVDTHVHVNEPGRTEWEGFASATRAAAAGGITTILDMPLNSVPATLDPAALAVKRAAAAGQCTVDVGFWGGAVPGNADQLAPLHAAGVFGVKCFLLDSGVAEFPPLDAAGLAVALAELARFDGLLLAHAEDAEEIDAHAHPGGRSFADFVASRPPSAEARAVRALAEAAARAGARAHVVHLSSAAGLAEVAAAKAAGTRLSAETCPHYLTLDAGAVPDGDTSFKCCPPIRDRAEQDALWAGLLDGTIDCVVSDHSPCTVELKRLEEGDFGIAWGGIASVQLGLPAVWTAARSRGVGLETVVGWMASATADLAGLRDRGRIAVGNVADFAVFAPEEEWVVDARSLHHRNAVTPYEGRRFTGAVRSTWLRGNRIDLEGEPRGELLHAPARERP</sequence>
<dbReference type="NCBIfam" id="TIGR03178">
    <property type="entry name" value="allantoinase"/>
    <property type="match status" value="1"/>
</dbReference>
<evidence type="ECO:0000259" key="10">
    <source>
        <dbReference type="Pfam" id="PF01979"/>
    </source>
</evidence>
<dbReference type="InterPro" id="IPR011059">
    <property type="entry name" value="Metal-dep_hydrolase_composite"/>
</dbReference>
<dbReference type="Pfam" id="PF01979">
    <property type="entry name" value="Amidohydro_1"/>
    <property type="match status" value="1"/>
</dbReference>
<proteinExistence type="inferred from homology"/>
<dbReference type="GO" id="GO:0004038">
    <property type="term" value="F:allantoinase activity"/>
    <property type="evidence" value="ECO:0007669"/>
    <property type="project" value="UniProtKB-EC"/>
</dbReference>
<dbReference type="PANTHER" id="PTHR43668:SF2">
    <property type="entry name" value="ALLANTOINASE"/>
    <property type="match status" value="1"/>
</dbReference>
<dbReference type="GO" id="GO:0008270">
    <property type="term" value="F:zinc ion binding"/>
    <property type="evidence" value="ECO:0007669"/>
    <property type="project" value="InterPro"/>
</dbReference>
<evidence type="ECO:0000256" key="1">
    <source>
        <dbReference type="ARBA" id="ARBA00001947"/>
    </source>
</evidence>
<comment type="cofactor">
    <cofactor evidence="1">
        <name>Zn(2+)</name>
        <dbReference type="ChEBI" id="CHEBI:29105"/>
    </cofactor>
</comment>
<keyword evidence="7" id="KW-0479">Metal-binding</keyword>
<evidence type="ECO:0000256" key="3">
    <source>
        <dbReference type="ARBA" id="ARBA00010368"/>
    </source>
</evidence>
<keyword evidence="6" id="KW-0659">Purine metabolism</keyword>
<dbReference type="STRING" id="266940.Krad_2077"/>
<dbReference type="FunFam" id="3.20.20.140:FF:000032">
    <property type="entry name" value="Allantoinase Dal1"/>
    <property type="match status" value="1"/>
</dbReference>
<dbReference type="GO" id="GO:0006145">
    <property type="term" value="P:purine nucleobase catabolic process"/>
    <property type="evidence" value="ECO:0007669"/>
    <property type="project" value="TreeGrafter"/>
</dbReference>
<dbReference type="SUPFAM" id="SSF51556">
    <property type="entry name" value="Metallo-dependent hydrolases"/>
    <property type="match status" value="1"/>
</dbReference>
<reference evidence="12" key="1">
    <citation type="journal article" date="2008" name="PLoS ONE">
        <title>Survival in nuclear waste, extreme resistance, and potential applications gleaned from the genome sequence of Kineococcus radiotolerans SRS30216.</title>
        <authorList>
            <person name="Bagwell C.E."/>
            <person name="Bhat S."/>
            <person name="Hawkins G.M."/>
            <person name="Smith B.W."/>
            <person name="Biswas T."/>
            <person name="Hoover T.R."/>
            <person name="Saunders E."/>
            <person name="Han C.S."/>
            <person name="Tsodikov O.V."/>
            <person name="Shimkets L.J."/>
        </authorList>
    </citation>
    <scope>NUCLEOTIDE SEQUENCE [LARGE SCALE GENOMIC DNA]</scope>
    <source>
        <strain evidence="12">ATCC BAA-149 / DSM 14245 / SRS30216</strain>
    </source>
</reference>
<gene>
    <name evidence="11" type="ordered locus">Krad_2077</name>
</gene>
<comment type="pathway">
    <text evidence="2">Nitrogen metabolism; (S)-allantoin degradation; allantoate from (S)-allantoin: step 1/1.</text>
</comment>
<evidence type="ECO:0000313" key="12">
    <source>
        <dbReference type="Proteomes" id="UP000001116"/>
    </source>
</evidence>
<name>A6W9S3_KINRD</name>
<dbReference type="AlphaFoldDB" id="A6W9S3"/>
<evidence type="ECO:0000256" key="8">
    <source>
        <dbReference type="ARBA" id="ARBA00022801"/>
    </source>
</evidence>
<comment type="subunit">
    <text evidence="4">Homotetramer.</text>
</comment>
<evidence type="ECO:0000256" key="6">
    <source>
        <dbReference type="ARBA" id="ARBA00022631"/>
    </source>
</evidence>
<dbReference type="SUPFAM" id="SSF51338">
    <property type="entry name" value="Composite domain of metallo-dependent hydrolases"/>
    <property type="match status" value="1"/>
</dbReference>
<evidence type="ECO:0000256" key="7">
    <source>
        <dbReference type="ARBA" id="ARBA00022723"/>
    </source>
</evidence>
<dbReference type="PANTHER" id="PTHR43668">
    <property type="entry name" value="ALLANTOINASE"/>
    <property type="match status" value="1"/>
</dbReference>
<dbReference type="Gene3D" id="3.20.20.140">
    <property type="entry name" value="Metal-dependent hydrolases"/>
    <property type="match status" value="1"/>
</dbReference>
<keyword evidence="12" id="KW-1185">Reference proteome</keyword>
<dbReference type="EMBL" id="CP000750">
    <property type="protein sequence ID" value="ABS03562.1"/>
    <property type="molecule type" value="Genomic_DNA"/>
</dbReference>
<evidence type="ECO:0000256" key="4">
    <source>
        <dbReference type="ARBA" id="ARBA00011881"/>
    </source>
</evidence>
<organism evidence="11 12">
    <name type="scientific">Kineococcus radiotolerans (strain ATCC BAA-149 / DSM 14245 / SRS30216)</name>
    <dbReference type="NCBI Taxonomy" id="266940"/>
    <lineage>
        <taxon>Bacteria</taxon>
        <taxon>Bacillati</taxon>
        <taxon>Actinomycetota</taxon>
        <taxon>Actinomycetes</taxon>
        <taxon>Kineosporiales</taxon>
        <taxon>Kineosporiaceae</taxon>
        <taxon>Kineococcus</taxon>
    </lineage>
</organism>
<dbReference type="eggNOG" id="COG0044">
    <property type="taxonomic scope" value="Bacteria"/>
</dbReference>
<evidence type="ECO:0000313" key="11">
    <source>
        <dbReference type="EMBL" id="ABS03562.1"/>
    </source>
</evidence>
<keyword evidence="8 11" id="KW-0378">Hydrolase</keyword>
<feature type="domain" description="Amidohydrolase-related" evidence="10">
    <location>
        <begin position="78"/>
        <end position="452"/>
    </location>
</feature>
<dbReference type="InterPro" id="IPR032466">
    <property type="entry name" value="Metal_Hydrolase"/>
</dbReference>
<dbReference type="InterPro" id="IPR017593">
    <property type="entry name" value="Allantoinase"/>
</dbReference>
<dbReference type="GO" id="GO:0050897">
    <property type="term" value="F:cobalt ion binding"/>
    <property type="evidence" value="ECO:0007669"/>
    <property type="project" value="InterPro"/>
</dbReference>
<comment type="similarity">
    <text evidence="3">Belongs to the metallo-dependent hydrolases superfamily. Allantoinase family.</text>
</comment>
<keyword evidence="9" id="KW-0862">Zinc</keyword>
<dbReference type="GO" id="GO:0005737">
    <property type="term" value="C:cytoplasm"/>
    <property type="evidence" value="ECO:0007669"/>
    <property type="project" value="TreeGrafter"/>
</dbReference>
<dbReference type="EC" id="3.5.2.5" evidence="5"/>
<protein>
    <recommendedName>
        <fullName evidence="5">allantoinase</fullName>
        <ecNumber evidence="5">3.5.2.5</ecNumber>
    </recommendedName>
</protein>
<evidence type="ECO:0000256" key="9">
    <source>
        <dbReference type="ARBA" id="ARBA00022833"/>
    </source>
</evidence>